<evidence type="ECO:0000313" key="2">
    <source>
        <dbReference type="EMBL" id="RXH70706.1"/>
    </source>
</evidence>
<dbReference type="Proteomes" id="UP000290289">
    <property type="component" value="Chromosome 16"/>
</dbReference>
<evidence type="ECO:0000313" key="3">
    <source>
        <dbReference type="Proteomes" id="UP000290289"/>
    </source>
</evidence>
<feature type="region of interest" description="Disordered" evidence="1">
    <location>
        <begin position="23"/>
        <end position="62"/>
    </location>
</feature>
<reference evidence="2 3" key="1">
    <citation type="submission" date="2018-10" db="EMBL/GenBank/DDBJ databases">
        <title>A high-quality apple genome assembly.</title>
        <authorList>
            <person name="Hu J."/>
        </authorList>
    </citation>
    <scope>NUCLEOTIDE SEQUENCE [LARGE SCALE GENOMIC DNA]</scope>
    <source>
        <strain evidence="3">cv. HFTH1</strain>
        <tissue evidence="2">Young leaf</tissue>
    </source>
</reference>
<protein>
    <submittedName>
        <fullName evidence="2">Uncharacterized protein</fullName>
    </submittedName>
</protein>
<comment type="caution">
    <text evidence="2">The sequence shown here is derived from an EMBL/GenBank/DDBJ whole genome shotgun (WGS) entry which is preliminary data.</text>
</comment>
<keyword evidence="3" id="KW-1185">Reference proteome</keyword>
<sequence>MSRSNSRMTELIELQASCEIVDKLVGDKDADGDGVESRRRRRRKKLPKPDKHRGYGMESRKR</sequence>
<dbReference type="AlphaFoldDB" id="A0A498HGV4"/>
<evidence type="ECO:0000256" key="1">
    <source>
        <dbReference type="SAM" id="MobiDB-lite"/>
    </source>
</evidence>
<proteinExistence type="predicted"/>
<feature type="compositionally biased region" description="Basic and acidic residues" evidence="1">
    <location>
        <begin position="47"/>
        <end position="62"/>
    </location>
</feature>
<feature type="compositionally biased region" description="Basic and acidic residues" evidence="1">
    <location>
        <begin position="23"/>
        <end position="37"/>
    </location>
</feature>
<dbReference type="EMBL" id="RDQH01000342">
    <property type="protein sequence ID" value="RXH70706.1"/>
    <property type="molecule type" value="Genomic_DNA"/>
</dbReference>
<name>A0A498HGV4_MALDO</name>
<organism evidence="2 3">
    <name type="scientific">Malus domestica</name>
    <name type="common">Apple</name>
    <name type="synonym">Pyrus malus</name>
    <dbReference type="NCBI Taxonomy" id="3750"/>
    <lineage>
        <taxon>Eukaryota</taxon>
        <taxon>Viridiplantae</taxon>
        <taxon>Streptophyta</taxon>
        <taxon>Embryophyta</taxon>
        <taxon>Tracheophyta</taxon>
        <taxon>Spermatophyta</taxon>
        <taxon>Magnoliopsida</taxon>
        <taxon>eudicotyledons</taxon>
        <taxon>Gunneridae</taxon>
        <taxon>Pentapetalae</taxon>
        <taxon>rosids</taxon>
        <taxon>fabids</taxon>
        <taxon>Rosales</taxon>
        <taxon>Rosaceae</taxon>
        <taxon>Amygdaloideae</taxon>
        <taxon>Maleae</taxon>
        <taxon>Malus</taxon>
    </lineage>
</organism>
<accession>A0A498HGV4</accession>
<gene>
    <name evidence="2" type="ORF">DVH24_013452</name>
</gene>